<dbReference type="EMBL" id="KL446962">
    <property type="protein sequence ID" value="KEG00204.1"/>
    <property type="molecule type" value="Genomic_DNA"/>
</dbReference>
<accession>A0A081I946</accession>
<protein>
    <recommendedName>
        <fullName evidence="3">CIR protein PIR protein</fullName>
    </recommendedName>
</protein>
<proteinExistence type="predicted"/>
<evidence type="ECO:0000313" key="2">
    <source>
        <dbReference type="Proteomes" id="UP000030681"/>
    </source>
</evidence>
<dbReference type="NCBIfam" id="TIGR01590">
    <property type="entry name" value="yir-bir-cir_Pla"/>
    <property type="match status" value="1"/>
</dbReference>
<reference evidence="1 2" key="1">
    <citation type="submission" date="2013-02" db="EMBL/GenBank/DDBJ databases">
        <title>The Genome Sequence of Plasmodium vinckei vinckei.</title>
        <authorList>
            <consortium name="The Broad Institute Genome Sequencing Platform"/>
            <consortium name="The Broad Institute Genome Sequencing Center for Infectious Disease"/>
            <person name="Neafsey D."/>
            <person name="Cheeseman I."/>
            <person name="Volkman S."/>
            <person name="Adams J."/>
            <person name="Walker B."/>
            <person name="Young S.K."/>
            <person name="Zeng Q."/>
            <person name="Gargeya S."/>
            <person name="Fitzgerald M."/>
            <person name="Haas B."/>
            <person name="Abouelleil A."/>
            <person name="Alvarado L."/>
            <person name="Arachchi H.M."/>
            <person name="Berlin A.M."/>
            <person name="Chapman S.B."/>
            <person name="Dewar J."/>
            <person name="Goldberg J."/>
            <person name="Griggs A."/>
            <person name="Gujja S."/>
            <person name="Hansen M."/>
            <person name="Howarth C."/>
            <person name="Imamovic A."/>
            <person name="Larimer J."/>
            <person name="McCowan C."/>
            <person name="Murphy C."/>
            <person name="Neiman D."/>
            <person name="Pearson M."/>
            <person name="Priest M."/>
            <person name="Roberts A."/>
            <person name="Saif S."/>
            <person name="Shea T."/>
            <person name="Sisk P."/>
            <person name="Sykes S."/>
            <person name="Wortman J."/>
            <person name="Nusbaum C."/>
            <person name="Birren B."/>
        </authorList>
    </citation>
    <scope>NUCLEOTIDE SEQUENCE [LARGE SCALE GENOMIC DNA]</scope>
    <source>
        <strain evidence="2">vinckei</strain>
    </source>
</reference>
<dbReference type="Proteomes" id="UP000030681">
    <property type="component" value="Unassembled WGS sequence"/>
</dbReference>
<organism evidence="1 2">
    <name type="scientific">Plasmodium vinckei vinckei</name>
    <dbReference type="NCBI Taxonomy" id="54757"/>
    <lineage>
        <taxon>Eukaryota</taxon>
        <taxon>Sar</taxon>
        <taxon>Alveolata</taxon>
        <taxon>Apicomplexa</taxon>
        <taxon>Aconoidasida</taxon>
        <taxon>Haemosporida</taxon>
        <taxon>Plasmodiidae</taxon>
        <taxon>Plasmodium</taxon>
        <taxon>Plasmodium (Vinckeia)</taxon>
    </lineage>
</organism>
<evidence type="ECO:0008006" key="3">
    <source>
        <dbReference type="Google" id="ProtNLM"/>
    </source>
</evidence>
<evidence type="ECO:0000313" key="1">
    <source>
        <dbReference type="EMBL" id="KEG00204.1"/>
    </source>
</evidence>
<sequence>MAQPSYDIEKVYKEISTINNYFSEYEAASGVIVQRNNKLIDEYCHYGKNSGNGNCNNDYFRKASSGVIYLLKNLKDKCDLEYDKIAEYAILWLSYKLNIKPTNKLTDLNKFYTSYIVNNNCYNEKIKDNDMTYKDIIDTNKGLMDNNEISKFYEAFNILFSFYNLINANKLDCTKLSSYAKNFADKFEKLNNDSKNIEGSPYTQILSTLSNDYDNLKNKYGKNISCNFPSLPELTPKIIPVENSVQPTVLSSEATSSSSSILNTVIPSLTTFSVIPVFLGVAYKYSLFGIDKLFQRQYIRKKLNQWIRVKVMFMEPINGLRTNYNNCISY</sequence>
<dbReference type="InterPro" id="IPR006477">
    <property type="entry name" value="Yir_bir_cir"/>
</dbReference>
<dbReference type="AlphaFoldDB" id="A0A081I946"/>
<dbReference type="Pfam" id="PF06022">
    <property type="entry name" value="Cir_Bir_Yir"/>
    <property type="match status" value="1"/>
</dbReference>
<name>A0A081I946_PLAVN</name>
<gene>
    <name evidence="1" type="ORF">YYE_04946</name>
</gene>